<accession>A0A835L4Y3</accession>
<dbReference type="GO" id="GO:0004252">
    <property type="term" value="F:serine-type endopeptidase activity"/>
    <property type="evidence" value="ECO:0007669"/>
    <property type="project" value="InterPro"/>
</dbReference>
<dbReference type="GO" id="GO:0006508">
    <property type="term" value="P:proteolysis"/>
    <property type="evidence" value="ECO:0007669"/>
    <property type="project" value="InterPro"/>
</dbReference>
<proteinExistence type="predicted"/>
<gene>
    <name evidence="2" type="ORF">HW555_004977</name>
</gene>
<organism evidence="2 3">
    <name type="scientific">Spodoptera exigua</name>
    <name type="common">Beet armyworm</name>
    <name type="synonym">Noctua fulgens</name>
    <dbReference type="NCBI Taxonomy" id="7107"/>
    <lineage>
        <taxon>Eukaryota</taxon>
        <taxon>Metazoa</taxon>
        <taxon>Ecdysozoa</taxon>
        <taxon>Arthropoda</taxon>
        <taxon>Hexapoda</taxon>
        <taxon>Insecta</taxon>
        <taxon>Pterygota</taxon>
        <taxon>Neoptera</taxon>
        <taxon>Endopterygota</taxon>
        <taxon>Lepidoptera</taxon>
        <taxon>Glossata</taxon>
        <taxon>Ditrysia</taxon>
        <taxon>Noctuoidea</taxon>
        <taxon>Noctuidae</taxon>
        <taxon>Amphipyrinae</taxon>
        <taxon>Spodoptera</taxon>
    </lineage>
</organism>
<dbReference type="SMART" id="SM00020">
    <property type="entry name" value="Tryp_SPc"/>
    <property type="match status" value="1"/>
</dbReference>
<dbReference type="InterPro" id="IPR051333">
    <property type="entry name" value="CLIP_Serine_Protease"/>
</dbReference>
<dbReference type="Gene3D" id="2.40.10.10">
    <property type="entry name" value="Trypsin-like serine proteases"/>
    <property type="match status" value="1"/>
</dbReference>
<dbReference type="InterPro" id="IPR001254">
    <property type="entry name" value="Trypsin_dom"/>
</dbReference>
<dbReference type="InterPro" id="IPR043504">
    <property type="entry name" value="Peptidase_S1_PA_chymotrypsin"/>
</dbReference>
<feature type="domain" description="Peptidase S1" evidence="1">
    <location>
        <begin position="166"/>
        <end position="420"/>
    </location>
</feature>
<dbReference type="PANTHER" id="PTHR24260">
    <property type="match status" value="1"/>
</dbReference>
<sequence length="433" mass="48890">SGIYTSNHFAHINKHVVQSIISVLHHKYFSGSEYSVSERYGLLHFDKVRENYWKCTVNFGLYNLTDAVISIVFNNKINVDTYPNNYFMVQRTNKYSVVISSKQLLLEKFVFNVSTENLKKNDSDVPVVSWLTLNNITLCNERIKAAQRAMSLNVTHRHPGKLHAHVCGRRPINHAELVTAQQGDWPWHVAIFLKDRRNVASYHCGGNVISRTAILTAAHCVSNNSVVRNVSTMVIVAGVSNLTNTNQPGRQTPILTKKVIPTSDLAIIKVNNIDFTDYVQPICVWGPVFDKTTLYNKEATMVGFGFTESNRTSKILRSTHVKVQNDSVCTSFMNTYRTFLNDYTFCAGNGPNLTVNPLNGDSGGGLVFSTMQPDHKTSWFLRGILSKCFGPVRTVICDPSYYVVYTDVGPYFGWIYYHADLDFSNNIMVSYMN</sequence>
<dbReference type="Proteomes" id="UP000648187">
    <property type="component" value="Unassembled WGS sequence"/>
</dbReference>
<dbReference type="CDD" id="cd00190">
    <property type="entry name" value="Tryp_SPc"/>
    <property type="match status" value="1"/>
</dbReference>
<dbReference type="PROSITE" id="PS50240">
    <property type="entry name" value="TRYPSIN_DOM"/>
    <property type="match status" value="1"/>
</dbReference>
<comment type="caution">
    <text evidence="2">The sequence shown here is derived from an EMBL/GenBank/DDBJ whole genome shotgun (WGS) entry which is preliminary data.</text>
</comment>
<feature type="non-terminal residue" evidence="2">
    <location>
        <position position="433"/>
    </location>
</feature>
<dbReference type="EMBL" id="JACKWZ010000061">
    <property type="protein sequence ID" value="KAF9418069.1"/>
    <property type="molecule type" value="Genomic_DNA"/>
</dbReference>
<dbReference type="PROSITE" id="PS00134">
    <property type="entry name" value="TRYPSIN_HIS"/>
    <property type="match status" value="1"/>
</dbReference>
<dbReference type="SUPFAM" id="SSF50494">
    <property type="entry name" value="Trypsin-like serine proteases"/>
    <property type="match status" value="1"/>
</dbReference>
<dbReference type="InterPro" id="IPR018114">
    <property type="entry name" value="TRYPSIN_HIS"/>
</dbReference>
<evidence type="ECO:0000313" key="2">
    <source>
        <dbReference type="EMBL" id="KAF9418069.1"/>
    </source>
</evidence>
<dbReference type="Pfam" id="PF00089">
    <property type="entry name" value="Trypsin"/>
    <property type="match status" value="1"/>
</dbReference>
<name>A0A835L4Y3_SPOEX</name>
<reference evidence="2" key="1">
    <citation type="submission" date="2020-08" db="EMBL/GenBank/DDBJ databases">
        <title>Spodoptera exigua strain:BAW_Kor-Di-RS1 Genome sequencing and assembly.</title>
        <authorList>
            <person name="Kim J."/>
            <person name="Nam H.Y."/>
            <person name="Kwon M."/>
            <person name="Choi J.H."/>
            <person name="Cho S.R."/>
            <person name="Kim G.-H."/>
        </authorList>
    </citation>
    <scope>NUCLEOTIDE SEQUENCE</scope>
    <source>
        <strain evidence="2">BAW_Kor-Di-RS1</strain>
        <tissue evidence="2">Whole-body</tissue>
    </source>
</reference>
<evidence type="ECO:0000259" key="1">
    <source>
        <dbReference type="PROSITE" id="PS50240"/>
    </source>
</evidence>
<dbReference type="InterPro" id="IPR009003">
    <property type="entry name" value="Peptidase_S1_PA"/>
</dbReference>
<keyword evidence="3" id="KW-1185">Reference proteome</keyword>
<dbReference type="AlphaFoldDB" id="A0A835L4Y3"/>
<evidence type="ECO:0000313" key="3">
    <source>
        <dbReference type="Proteomes" id="UP000648187"/>
    </source>
</evidence>
<dbReference type="PANTHER" id="PTHR24260:SF143">
    <property type="entry name" value="SERINE PROTEASE GD-LIKE PROTEIN"/>
    <property type="match status" value="1"/>
</dbReference>
<protein>
    <recommendedName>
        <fullName evidence="1">Peptidase S1 domain-containing protein</fullName>
    </recommendedName>
</protein>